<gene>
    <name evidence="3" type="primary">CSN12</name>
    <name evidence="3" type="ORF">CU098_001734</name>
</gene>
<dbReference type="GO" id="GO:0003690">
    <property type="term" value="F:double-stranded DNA binding"/>
    <property type="evidence" value="ECO:0007669"/>
    <property type="project" value="InterPro"/>
</dbReference>
<dbReference type="InterPro" id="IPR036388">
    <property type="entry name" value="WH-like_DNA-bd_sf"/>
</dbReference>
<sequence length="408" mass="47056">MYKNKSVYIEAFAAKIKRASQEENGNNLSSLFAYKEKHVDQLVAQSTKSHELQQYIKSFQLEAPWAEMVTLHVKTAEHLDQGEYEEAFLTQKELVQTLQRYMPNMTRWILPVLYLVNNDLRLIATRADQDKEAEEGQRKKLEEAANVISKSFTYCITDRGPMVSSKKYGTYRMIGMLFRIYFKLKQQNLCKNILRAVKAADMPPIDYFPKADRVTYKYYLGKLFFLEEDYVKAENELNAAFRECTRDGVKNKELILQTLLPIKLMKGVLPTQILLSAFPGARKIYSGLAMAVKKGDVKSFNVALSSSESILIKQRTYFAVEKAESITVRQLFRKVFLVLGQNTRLPIKKFQQALHFEGMPVDIEEAEWMLANMIYKGYMKGYLSHEKMYLVLSKGNPFPPVNQVASQS</sequence>
<dbReference type="GO" id="GO:0006368">
    <property type="term" value="P:transcription elongation by RNA polymerase II"/>
    <property type="evidence" value="ECO:0007669"/>
    <property type="project" value="TreeGrafter"/>
</dbReference>
<reference evidence="3 4" key="1">
    <citation type="journal article" date="2018" name="G3 (Bethesda)">
        <title>Phylogenetic and Phylogenomic Definition of Rhizopus Species.</title>
        <authorList>
            <person name="Gryganskyi A.P."/>
            <person name="Golan J."/>
            <person name="Dolatabadi S."/>
            <person name="Mondo S."/>
            <person name="Robb S."/>
            <person name="Idnurm A."/>
            <person name="Muszewska A."/>
            <person name="Steczkiewicz K."/>
            <person name="Masonjones S."/>
            <person name="Liao H.L."/>
            <person name="Gajdeczka M.T."/>
            <person name="Anike F."/>
            <person name="Vuek A."/>
            <person name="Anishchenko I.M."/>
            <person name="Voigt K."/>
            <person name="de Hoog G.S."/>
            <person name="Smith M.E."/>
            <person name="Heitman J."/>
            <person name="Vilgalys R."/>
            <person name="Stajich J.E."/>
        </authorList>
    </citation>
    <scope>NUCLEOTIDE SEQUENCE [LARGE SCALE GENOMIC DNA]</scope>
    <source>
        <strain evidence="3 4">LSU 92-RS-03</strain>
    </source>
</reference>
<evidence type="ECO:0000313" key="4">
    <source>
        <dbReference type="Proteomes" id="UP000253551"/>
    </source>
</evidence>
<dbReference type="EMBL" id="PJQM01002881">
    <property type="protein sequence ID" value="RCH92176.1"/>
    <property type="molecule type" value="Genomic_DNA"/>
</dbReference>
<protein>
    <submittedName>
        <fullName evidence="3">COP9 signalosome (CSN) subunit</fullName>
    </submittedName>
</protein>
<dbReference type="Gene3D" id="1.10.10.10">
    <property type="entry name" value="Winged helix-like DNA-binding domain superfamily/Winged helix DNA-binding domain"/>
    <property type="match status" value="1"/>
</dbReference>
<dbReference type="STRING" id="4846.A0A367JQJ5"/>
<dbReference type="Proteomes" id="UP000253551">
    <property type="component" value="Unassembled WGS sequence"/>
</dbReference>
<dbReference type="SMART" id="SM00753">
    <property type="entry name" value="PAM"/>
    <property type="match status" value="1"/>
</dbReference>
<dbReference type="PROSITE" id="PS50250">
    <property type="entry name" value="PCI"/>
    <property type="match status" value="1"/>
</dbReference>
<dbReference type="PANTHER" id="PTHR12732">
    <property type="entry name" value="UNCHARACTERIZED PROTEASOME COMPONENT REGION PCI-CONTAINING"/>
    <property type="match status" value="1"/>
</dbReference>
<feature type="domain" description="PCI" evidence="2">
    <location>
        <begin position="214"/>
        <end position="397"/>
    </location>
</feature>
<comment type="similarity">
    <text evidence="1">Belongs to the CSN12 family.</text>
</comment>
<dbReference type="InterPro" id="IPR000717">
    <property type="entry name" value="PCI_dom"/>
</dbReference>
<evidence type="ECO:0000259" key="2">
    <source>
        <dbReference type="PROSITE" id="PS50250"/>
    </source>
</evidence>
<accession>A0A367JQJ5</accession>
<proteinExistence type="inferred from homology"/>
<keyword evidence="4" id="KW-1185">Reference proteome</keyword>
<dbReference type="PANTHER" id="PTHR12732:SF0">
    <property type="entry name" value="PCI DOMAIN-CONTAINING PROTEIN 2"/>
    <property type="match status" value="1"/>
</dbReference>
<dbReference type="Pfam" id="PF01399">
    <property type="entry name" value="PCI"/>
    <property type="match status" value="1"/>
</dbReference>
<evidence type="ECO:0000313" key="3">
    <source>
        <dbReference type="EMBL" id="RCH92176.1"/>
    </source>
</evidence>
<dbReference type="GO" id="GO:0003723">
    <property type="term" value="F:RNA binding"/>
    <property type="evidence" value="ECO:0007669"/>
    <property type="project" value="InterPro"/>
</dbReference>
<name>A0A367JQJ5_RHIST</name>
<dbReference type="GO" id="GO:0016973">
    <property type="term" value="P:poly(A)+ mRNA export from nucleus"/>
    <property type="evidence" value="ECO:0007669"/>
    <property type="project" value="TreeGrafter"/>
</dbReference>
<dbReference type="InterPro" id="IPR045114">
    <property type="entry name" value="Csn12-like"/>
</dbReference>
<comment type="caution">
    <text evidence="3">The sequence shown here is derived from an EMBL/GenBank/DDBJ whole genome shotgun (WGS) entry which is preliminary data.</text>
</comment>
<evidence type="ECO:0000256" key="1">
    <source>
        <dbReference type="ARBA" id="ARBA00025771"/>
    </source>
</evidence>
<dbReference type="OrthoDB" id="10252687at2759"/>
<organism evidence="3 4">
    <name type="scientific">Rhizopus stolonifer</name>
    <name type="common">Rhizopus nigricans</name>
    <dbReference type="NCBI Taxonomy" id="4846"/>
    <lineage>
        <taxon>Eukaryota</taxon>
        <taxon>Fungi</taxon>
        <taxon>Fungi incertae sedis</taxon>
        <taxon>Mucoromycota</taxon>
        <taxon>Mucoromycotina</taxon>
        <taxon>Mucoromycetes</taxon>
        <taxon>Mucorales</taxon>
        <taxon>Mucorineae</taxon>
        <taxon>Rhizopodaceae</taxon>
        <taxon>Rhizopus</taxon>
    </lineage>
</organism>
<dbReference type="GO" id="GO:0000973">
    <property type="term" value="P:post-transcriptional tethering of RNA polymerase II gene DNA at nuclear periphery"/>
    <property type="evidence" value="ECO:0007669"/>
    <property type="project" value="TreeGrafter"/>
</dbReference>
<dbReference type="GO" id="GO:0070390">
    <property type="term" value="C:transcription export complex 2"/>
    <property type="evidence" value="ECO:0007669"/>
    <property type="project" value="TreeGrafter"/>
</dbReference>
<dbReference type="AlphaFoldDB" id="A0A367JQJ5"/>